<sequence length="240" mass="25531">MKRPNSRKPTAGPGTTTKAPAGPASRTPRRRTPGRRPGADAIDLRERLLDAALACFAAQGIGATSLRDIARRAGVTPALVHYYYGDKGQLQQAVVAERLWPVMAQVHAGVGGADSDVATLVAGFVAGITRAVAAHPWLPTLWVREILCEGGALRSVMIERIGPMLPHLLVERFAAAQRAGRLNPDLDPRLMVVSLVGLTMFPLASAPIWQQLFGAGDLGAEAVQRHALALLTRGLELGHE</sequence>
<dbReference type="InterPro" id="IPR036271">
    <property type="entry name" value="Tet_transcr_reg_TetR-rel_C_sf"/>
</dbReference>
<reference evidence="7 8" key="1">
    <citation type="submission" date="2021-08" db="EMBL/GenBank/DDBJ databases">
        <title>Novel members of of the genus Stenotrophomonas from differernt environment.</title>
        <authorList>
            <person name="Deng Y."/>
        </authorList>
    </citation>
    <scope>NUCLEOTIDE SEQUENCE [LARGE SCALE GENOMIC DNA]</scope>
    <source>
        <strain evidence="7 8">CPCC 101365</strain>
    </source>
</reference>
<feature type="DNA-binding region" description="H-T-H motif" evidence="4">
    <location>
        <begin position="65"/>
        <end position="84"/>
    </location>
</feature>
<evidence type="ECO:0000259" key="6">
    <source>
        <dbReference type="PROSITE" id="PS50977"/>
    </source>
</evidence>
<dbReference type="Pfam" id="PF00440">
    <property type="entry name" value="TetR_N"/>
    <property type="match status" value="1"/>
</dbReference>
<keyword evidence="3" id="KW-0804">Transcription</keyword>
<feature type="region of interest" description="Disordered" evidence="5">
    <location>
        <begin position="1"/>
        <end position="38"/>
    </location>
</feature>
<dbReference type="PANTHER" id="PTHR30055:SF234">
    <property type="entry name" value="HTH-TYPE TRANSCRIPTIONAL REGULATOR BETI"/>
    <property type="match status" value="1"/>
</dbReference>
<evidence type="ECO:0000313" key="7">
    <source>
        <dbReference type="EMBL" id="MCL7714220.1"/>
    </source>
</evidence>
<dbReference type="InterPro" id="IPR001647">
    <property type="entry name" value="HTH_TetR"/>
</dbReference>
<dbReference type="RefSeq" id="WP_250062869.1">
    <property type="nucleotide sequence ID" value="NZ_JAIKTS010000001.1"/>
</dbReference>
<gene>
    <name evidence="7" type="ORF">K5L01_06095</name>
</gene>
<dbReference type="Gene3D" id="1.10.357.10">
    <property type="entry name" value="Tetracycline Repressor, domain 2"/>
    <property type="match status" value="1"/>
</dbReference>
<dbReference type="Proteomes" id="UP001431235">
    <property type="component" value="Unassembled WGS sequence"/>
</dbReference>
<dbReference type="PROSITE" id="PS50977">
    <property type="entry name" value="HTH_TETR_2"/>
    <property type="match status" value="1"/>
</dbReference>
<dbReference type="PANTHER" id="PTHR30055">
    <property type="entry name" value="HTH-TYPE TRANSCRIPTIONAL REGULATOR RUTR"/>
    <property type="match status" value="1"/>
</dbReference>
<feature type="domain" description="HTH tetR-type" evidence="6">
    <location>
        <begin position="42"/>
        <end position="102"/>
    </location>
</feature>
<dbReference type="InterPro" id="IPR009057">
    <property type="entry name" value="Homeodomain-like_sf"/>
</dbReference>
<dbReference type="EMBL" id="JAIKTS010000001">
    <property type="protein sequence ID" value="MCL7714220.1"/>
    <property type="molecule type" value="Genomic_DNA"/>
</dbReference>
<organism evidence="7 8">
    <name type="scientific">Stenotrophomonas mori</name>
    <dbReference type="NCBI Taxonomy" id="2871096"/>
    <lineage>
        <taxon>Bacteria</taxon>
        <taxon>Pseudomonadati</taxon>
        <taxon>Pseudomonadota</taxon>
        <taxon>Gammaproteobacteria</taxon>
        <taxon>Lysobacterales</taxon>
        <taxon>Lysobacteraceae</taxon>
        <taxon>Stenotrophomonas</taxon>
    </lineage>
</organism>
<evidence type="ECO:0000256" key="2">
    <source>
        <dbReference type="ARBA" id="ARBA00023125"/>
    </source>
</evidence>
<evidence type="ECO:0000256" key="5">
    <source>
        <dbReference type="SAM" id="MobiDB-lite"/>
    </source>
</evidence>
<keyword evidence="8" id="KW-1185">Reference proteome</keyword>
<protein>
    <submittedName>
        <fullName evidence="7">TetR/AcrR family transcriptional regulator</fullName>
    </submittedName>
</protein>
<dbReference type="SUPFAM" id="SSF48498">
    <property type="entry name" value="Tetracyclin repressor-like, C-terminal domain"/>
    <property type="match status" value="1"/>
</dbReference>
<evidence type="ECO:0000256" key="1">
    <source>
        <dbReference type="ARBA" id="ARBA00023015"/>
    </source>
</evidence>
<proteinExistence type="predicted"/>
<accession>A0ABT0SFX7</accession>
<comment type="caution">
    <text evidence="7">The sequence shown here is derived from an EMBL/GenBank/DDBJ whole genome shotgun (WGS) entry which is preliminary data.</text>
</comment>
<dbReference type="InterPro" id="IPR050109">
    <property type="entry name" value="HTH-type_TetR-like_transc_reg"/>
</dbReference>
<dbReference type="PRINTS" id="PR00455">
    <property type="entry name" value="HTHTETR"/>
</dbReference>
<evidence type="ECO:0000313" key="8">
    <source>
        <dbReference type="Proteomes" id="UP001431235"/>
    </source>
</evidence>
<evidence type="ECO:0000256" key="3">
    <source>
        <dbReference type="ARBA" id="ARBA00023163"/>
    </source>
</evidence>
<feature type="compositionally biased region" description="Low complexity" evidence="5">
    <location>
        <begin position="8"/>
        <end position="26"/>
    </location>
</feature>
<name>A0ABT0SFX7_9GAMM</name>
<keyword evidence="2 4" id="KW-0238">DNA-binding</keyword>
<keyword evidence="1" id="KW-0805">Transcription regulation</keyword>
<dbReference type="SUPFAM" id="SSF46689">
    <property type="entry name" value="Homeodomain-like"/>
    <property type="match status" value="1"/>
</dbReference>
<evidence type="ECO:0000256" key="4">
    <source>
        <dbReference type="PROSITE-ProRule" id="PRU00335"/>
    </source>
</evidence>